<dbReference type="Gene3D" id="3.90.1150.10">
    <property type="entry name" value="Aspartate Aminotransferase, domain 1"/>
    <property type="match status" value="1"/>
</dbReference>
<feature type="domain" description="Aminotransferase class I/classII large" evidence="6">
    <location>
        <begin position="31"/>
        <end position="249"/>
    </location>
</feature>
<dbReference type="InterPro" id="IPR015421">
    <property type="entry name" value="PyrdxlP-dep_Trfase_major"/>
</dbReference>
<dbReference type="InterPro" id="IPR015422">
    <property type="entry name" value="PyrdxlP-dep_Trfase_small"/>
</dbReference>
<dbReference type="SUPFAM" id="SSF53383">
    <property type="entry name" value="PLP-dependent transferases"/>
    <property type="match status" value="1"/>
</dbReference>
<evidence type="ECO:0000256" key="5">
    <source>
        <dbReference type="ARBA" id="ARBA00022898"/>
    </source>
</evidence>
<proteinExistence type="inferred from homology"/>
<dbReference type="GO" id="GO:0006520">
    <property type="term" value="P:amino acid metabolic process"/>
    <property type="evidence" value="ECO:0007669"/>
    <property type="project" value="InterPro"/>
</dbReference>
<dbReference type="Pfam" id="PF00155">
    <property type="entry name" value="Aminotran_1_2"/>
    <property type="match status" value="1"/>
</dbReference>
<evidence type="ECO:0000256" key="1">
    <source>
        <dbReference type="ARBA" id="ARBA00001933"/>
    </source>
</evidence>
<evidence type="ECO:0000259" key="6">
    <source>
        <dbReference type="Pfam" id="PF00155"/>
    </source>
</evidence>
<feature type="non-terminal residue" evidence="7">
    <location>
        <position position="249"/>
    </location>
</feature>
<dbReference type="Gene3D" id="3.40.640.10">
    <property type="entry name" value="Type I PLP-dependent aspartate aminotransferase-like (Major domain)"/>
    <property type="match status" value="1"/>
</dbReference>
<dbReference type="InterPro" id="IPR050596">
    <property type="entry name" value="AspAT/PAT-like"/>
</dbReference>
<evidence type="ECO:0000256" key="4">
    <source>
        <dbReference type="ARBA" id="ARBA00022679"/>
    </source>
</evidence>
<evidence type="ECO:0000313" key="7">
    <source>
        <dbReference type="EMBL" id="SVD87098.1"/>
    </source>
</evidence>
<dbReference type="InterPro" id="IPR015424">
    <property type="entry name" value="PyrdxlP-dep_Trfase"/>
</dbReference>
<name>A0A382YX42_9ZZZZ</name>
<evidence type="ECO:0000256" key="3">
    <source>
        <dbReference type="ARBA" id="ARBA00022576"/>
    </source>
</evidence>
<dbReference type="CDD" id="cd00609">
    <property type="entry name" value="AAT_like"/>
    <property type="match status" value="1"/>
</dbReference>
<gene>
    <name evidence="7" type="ORF">METZ01_LOCUS439952</name>
</gene>
<sequence>MSIVSNSLKRIKPSPTIAVSQKARELKAAGKDVIGLGAGEPDFDTPENIKKAAIAAINKGETKYTAVDGTPALKKAIVNKFKKENNLDYLPEQISVGTGGKQIIFNAILATVNPGDEVIIPAPYWVSYPDIVLLAGGIPKIVKCSEKNNFKITSEELKKNITNKTKWIIINSPSNPTGSGYTQKELETLGEVLKKNKNVFILSDDIYEHLTYDNFKFFTIAQIKDLKDRTLTMNGVSKSYAMTGWRIGY</sequence>
<protein>
    <recommendedName>
        <fullName evidence="6">Aminotransferase class I/classII large domain-containing protein</fullName>
    </recommendedName>
</protein>
<reference evidence="7" key="1">
    <citation type="submission" date="2018-05" db="EMBL/GenBank/DDBJ databases">
        <authorList>
            <person name="Lanie J.A."/>
            <person name="Ng W.-L."/>
            <person name="Kazmierczak K.M."/>
            <person name="Andrzejewski T.M."/>
            <person name="Davidsen T.M."/>
            <person name="Wayne K.J."/>
            <person name="Tettelin H."/>
            <person name="Glass J.I."/>
            <person name="Rusch D."/>
            <person name="Podicherti R."/>
            <person name="Tsui H.-C.T."/>
            <person name="Winkler M.E."/>
        </authorList>
    </citation>
    <scope>NUCLEOTIDE SEQUENCE</scope>
</reference>
<accession>A0A382YX42</accession>
<dbReference type="PROSITE" id="PS00105">
    <property type="entry name" value="AA_TRANSFER_CLASS_1"/>
    <property type="match status" value="1"/>
</dbReference>
<evidence type="ECO:0000256" key="2">
    <source>
        <dbReference type="ARBA" id="ARBA00007441"/>
    </source>
</evidence>
<dbReference type="GO" id="GO:0008483">
    <property type="term" value="F:transaminase activity"/>
    <property type="evidence" value="ECO:0007669"/>
    <property type="project" value="UniProtKB-KW"/>
</dbReference>
<comment type="cofactor">
    <cofactor evidence="1">
        <name>pyridoxal 5'-phosphate</name>
        <dbReference type="ChEBI" id="CHEBI:597326"/>
    </cofactor>
</comment>
<dbReference type="InterPro" id="IPR004839">
    <property type="entry name" value="Aminotransferase_I/II_large"/>
</dbReference>
<dbReference type="PANTHER" id="PTHR46383">
    <property type="entry name" value="ASPARTATE AMINOTRANSFERASE"/>
    <property type="match status" value="1"/>
</dbReference>
<keyword evidence="5" id="KW-0663">Pyridoxal phosphate</keyword>
<dbReference type="EMBL" id="UINC01178762">
    <property type="protein sequence ID" value="SVD87098.1"/>
    <property type="molecule type" value="Genomic_DNA"/>
</dbReference>
<keyword evidence="4" id="KW-0808">Transferase</keyword>
<dbReference type="GO" id="GO:0030170">
    <property type="term" value="F:pyridoxal phosphate binding"/>
    <property type="evidence" value="ECO:0007669"/>
    <property type="project" value="InterPro"/>
</dbReference>
<dbReference type="AlphaFoldDB" id="A0A382YX42"/>
<dbReference type="PANTHER" id="PTHR46383:SF1">
    <property type="entry name" value="ASPARTATE AMINOTRANSFERASE"/>
    <property type="match status" value="1"/>
</dbReference>
<dbReference type="InterPro" id="IPR004838">
    <property type="entry name" value="NHTrfase_class1_PyrdxlP-BS"/>
</dbReference>
<keyword evidence="3" id="KW-0032">Aminotransferase</keyword>
<dbReference type="FunFam" id="3.40.640.10:FF:000033">
    <property type="entry name" value="Aspartate aminotransferase"/>
    <property type="match status" value="1"/>
</dbReference>
<comment type="similarity">
    <text evidence="2">Belongs to the class-I pyridoxal-phosphate-dependent aminotransferase family.</text>
</comment>
<organism evidence="7">
    <name type="scientific">marine metagenome</name>
    <dbReference type="NCBI Taxonomy" id="408172"/>
    <lineage>
        <taxon>unclassified sequences</taxon>
        <taxon>metagenomes</taxon>
        <taxon>ecological metagenomes</taxon>
    </lineage>
</organism>